<evidence type="ECO:0000313" key="2">
    <source>
        <dbReference type="EMBL" id="QFG68271.1"/>
    </source>
</evidence>
<protein>
    <submittedName>
        <fullName evidence="2">Uncharacterized protein</fullName>
    </submittedName>
</protein>
<gene>
    <name evidence="2" type="ORF">FY030_05655</name>
</gene>
<reference evidence="2 3" key="1">
    <citation type="submission" date="2019-09" db="EMBL/GenBank/DDBJ databases">
        <title>Serinicoccus pratensis sp. nov., isolated from meadow soil.</title>
        <authorList>
            <person name="Zhang W."/>
        </authorList>
    </citation>
    <scope>NUCLEOTIDE SEQUENCE [LARGE SCALE GENOMIC DNA]</scope>
    <source>
        <strain evidence="2 3">W204</strain>
    </source>
</reference>
<organism evidence="2 3">
    <name type="scientific">Ornithinimicrobium pratense</name>
    <dbReference type="NCBI Taxonomy" id="2593973"/>
    <lineage>
        <taxon>Bacteria</taxon>
        <taxon>Bacillati</taxon>
        <taxon>Actinomycetota</taxon>
        <taxon>Actinomycetes</taxon>
        <taxon>Micrococcales</taxon>
        <taxon>Ornithinimicrobiaceae</taxon>
        <taxon>Ornithinimicrobium</taxon>
    </lineage>
</organism>
<accession>A0A5J6V563</accession>
<dbReference type="RefSeq" id="WP_158060659.1">
    <property type="nucleotide sequence ID" value="NZ_CP044427.1"/>
</dbReference>
<evidence type="ECO:0000256" key="1">
    <source>
        <dbReference type="SAM" id="Phobius"/>
    </source>
</evidence>
<proteinExistence type="predicted"/>
<keyword evidence="3" id="KW-1185">Reference proteome</keyword>
<dbReference type="OrthoDB" id="4868945at2"/>
<keyword evidence="1" id="KW-0472">Membrane</keyword>
<sequence>MKSSHWSLTVLRVAALLASLLAIYQMFTGFGWAGPAWHGRAGELAFVLALVAAVGAFVWSRRSGNKGLLMHAAGMAVIGLVQMALGYLSVTLVHQSIGVLYLVGIIALATLAFRKPGTELARQETSAVQR</sequence>
<keyword evidence="1" id="KW-1133">Transmembrane helix</keyword>
<feature type="transmembrane region" description="Helical" evidence="1">
    <location>
        <begin position="41"/>
        <end position="59"/>
    </location>
</feature>
<feature type="transmembrane region" description="Helical" evidence="1">
    <location>
        <begin position="68"/>
        <end position="90"/>
    </location>
</feature>
<evidence type="ECO:0000313" key="3">
    <source>
        <dbReference type="Proteomes" id="UP000326546"/>
    </source>
</evidence>
<name>A0A5J6V563_9MICO</name>
<keyword evidence="1" id="KW-0812">Transmembrane</keyword>
<dbReference type="EMBL" id="CP044427">
    <property type="protein sequence ID" value="QFG68271.1"/>
    <property type="molecule type" value="Genomic_DNA"/>
</dbReference>
<dbReference type="KEGG" id="serw:FY030_05655"/>
<feature type="transmembrane region" description="Helical" evidence="1">
    <location>
        <begin position="96"/>
        <end position="113"/>
    </location>
</feature>
<dbReference type="AlphaFoldDB" id="A0A5J6V563"/>
<dbReference type="Proteomes" id="UP000326546">
    <property type="component" value="Chromosome"/>
</dbReference>